<evidence type="ECO:0000313" key="3">
    <source>
        <dbReference type="Proteomes" id="UP000774617"/>
    </source>
</evidence>
<evidence type="ECO:0000313" key="2">
    <source>
        <dbReference type="EMBL" id="KAH7062108.1"/>
    </source>
</evidence>
<feature type="compositionally biased region" description="Polar residues" evidence="1">
    <location>
        <begin position="55"/>
        <end position="67"/>
    </location>
</feature>
<evidence type="ECO:0000256" key="1">
    <source>
        <dbReference type="SAM" id="MobiDB-lite"/>
    </source>
</evidence>
<gene>
    <name evidence="2" type="ORF">B0J12DRAFT_226767</name>
</gene>
<reference evidence="2 3" key="1">
    <citation type="journal article" date="2021" name="Nat. Commun.">
        <title>Genetic determinants of endophytism in the Arabidopsis root mycobiome.</title>
        <authorList>
            <person name="Mesny F."/>
            <person name="Miyauchi S."/>
            <person name="Thiergart T."/>
            <person name="Pickel B."/>
            <person name="Atanasova L."/>
            <person name="Karlsson M."/>
            <person name="Huettel B."/>
            <person name="Barry K.W."/>
            <person name="Haridas S."/>
            <person name="Chen C."/>
            <person name="Bauer D."/>
            <person name="Andreopoulos W."/>
            <person name="Pangilinan J."/>
            <person name="LaButti K."/>
            <person name="Riley R."/>
            <person name="Lipzen A."/>
            <person name="Clum A."/>
            <person name="Drula E."/>
            <person name="Henrissat B."/>
            <person name="Kohler A."/>
            <person name="Grigoriev I.V."/>
            <person name="Martin F.M."/>
            <person name="Hacquard S."/>
        </authorList>
    </citation>
    <scope>NUCLEOTIDE SEQUENCE [LARGE SCALE GENOMIC DNA]</scope>
    <source>
        <strain evidence="2 3">MPI-SDFR-AT-0080</strain>
    </source>
</reference>
<keyword evidence="3" id="KW-1185">Reference proteome</keyword>
<organism evidence="2 3">
    <name type="scientific">Macrophomina phaseolina</name>
    <dbReference type="NCBI Taxonomy" id="35725"/>
    <lineage>
        <taxon>Eukaryota</taxon>
        <taxon>Fungi</taxon>
        <taxon>Dikarya</taxon>
        <taxon>Ascomycota</taxon>
        <taxon>Pezizomycotina</taxon>
        <taxon>Dothideomycetes</taxon>
        <taxon>Dothideomycetes incertae sedis</taxon>
        <taxon>Botryosphaeriales</taxon>
        <taxon>Botryosphaeriaceae</taxon>
        <taxon>Macrophomina</taxon>
    </lineage>
</organism>
<dbReference type="EMBL" id="JAGTJR010000003">
    <property type="protein sequence ID" value="KAH7062108.1"/>
    <property type="molecule type" value="Genomic_DNA"/>
</dbReference>
<name>A0ABQ8GSP1_9PEZI</name>
<protein>
    <submittedName>
        <fullName evidence="2">Uncharacterized protein</fullName>
    </submittedName>
</protein>
<dbReference type="Proteomes" id="UP000774617">
    <property type="component" value="Unassembled WGS sequence"/>
</dbReference>
<feature type="region of interest" description="Disordered" evidence="1">
    <location>
        <begin position="40"/>
        <end position="67"/>
    </location>
</feature>
<accession>A0ABQ8GSP1</accession>
<comment type="caution">
    <text evidence="2">The sequence shown here is derived from an EMBL/GenBank/DDBJ whole genome shotgun (WGS) entry which is preliminary data.</text>
</comment>
<sequence>MHAVGVAFPHPRAFHHQHHPLATATTPSLRLAIGPSATLATAVRPPPAARDARAQGSTLGPASSPNSCTATSVCMDLACRPSLSSLARLRPPSWWVQATTPPPHLRIRASVAQPPRRSGKVRSGAAHPATRGLAIPQELVGPVVRWRGGKRPRCGRFSLRRTLTMLNQFCHAISPSSRLVLAPTFPLTTRLSCIFARGTGAPSREACAPKPKAFSRYRLARPCAAA</sequence>
<proteinExistence type="predicted"/>